<evidence type="ECO:0000256" key="1">
    <source>
        <dbReference type="SAM" id="MobiDB-lite"/>
    </source>
</evidence>
<accession>A0ABS4PXA6</accession>
<organism evidence="2 3">
    <name type="scientific">Amycolatopsis magusensis</name>
    <dbReference type="NCBI Taxonomy" id="882444"/>
    <lineage>
        <taxon>Bacteria</taxon>
        <taxon>Bacillati</taxon>
        <taxon>Actinomycetota</taxon>
        <taxon>Actinomycetes</taxon>
        <taxon>Pseudonocardiales</taxon>
        <taxon>Pseudonocardiaceae</taxon>
        <taxon>Amycolatopsis</taxon>
    </lineage>
</organism>
<sequence length="40" mass="3841">MAGAGTPRSEVPTANWMPTNDASSGTGAVPARVSGPVTAA</sequence>
<dbReference type="RefSeq" id="WP_281068330.1">
    <property type="nucleotide sequence ID" value="NZ_JAGGMS010000001.1"/>
</dbReference>
<proteinExistence type="predicted"/>
<evidence type="ECO:0000313" key="2">
    <source>
        <dbReference type="EMBL" id="MBP2183488.1"/>
    </source>
</evidence>
<keyword evidence="3" id="KW-1185">Reference proteome</keyword>
<feature type="region of interest" description="Disordered" evidence="1">
    <location>
        <begin position="1"/>
        <end position="40"/>
    </location>
</feature>
<name>A0ABS4PXA6_9PSEU</name>
<feature type="compositionally biased region" description="Polar residues" evidence="1">
    <location>
        <begin position="16"/>
        <end position="26"/>
    </location>
</feature>
<protein>
    <submittedName>
        <fullName evidence="2">Uncharacterized protein</fullName>
    </submittedName>
</protein>
<evidence type="ECO:0000313" key="3">
    <source>
        <dbReference type="Proteomes" id="UP000741013"/>
    </source>
</evidence>
<gene>
    <name evidence="2" type="ORF">JOM49_005014</name>
</gene>
<comment type="caution">
    <text evidence="2">The sequence shown here is derived from an EMBL/GenBank/DDBJ whole genome shotgun (WGS) entry which is preliminary data.</text>
</comment>
<reference evidence="2 3" key="1">
    <citation type="submission" date="2021-03" db="EMBL/GenBank/DDBJ databases">
        <title>Sequencing the genomes of 1000 actinobacteria strains.</title>
        <authorList>
            <person name="Klenk H.-P."/>
        </authorList>
    </citation>
    <scope>NUCLEOTIDE SEQUENCE [LARGE SCALE GENOMIC DNA]</scope>
    <source>
        <strain evidence="2 3">DSM 45510</strain>
    </source>
</reference>
<dbReference type="EMBL" id="JAGGMS010000001">
    <property type="protein sequence ID" value="MBP2183488.1"/>
    <property type="molecule type" value="Genomic_DNA"/>
</dbReference>
<dbReference type="Proteomes" id="UP000741013">
    <property type="component" value="Unassembled WGS sequence"/>
</dbReference>